<evidence type="ECO:0000313" key="4">
    <source>
        <dbReference type="Proteomes" id="UP001295684"/>
    </source>
</evidence>
<feature type="transmembrane region" description="Helical" evidence="1">
    <location>
        <begin position="953"/>
        <end position="976"/>
    </location>
</feature>
<protein>
    <recommendedName>
        <fullName evidence="5">TRP C-terminal domain-containing protein</fullName>
    </recommendedName>
</protein>
<dbReference type="Proteomes" id="UP001295684">
    <property type="component" value="Unassembled WGS sequence"/>
</dbReference>
<name>A0AAD1YBM4_EUPCR</name>
<gene>
    <name evidence="3" type="ORF">ECRASSUSDP1_LOCUS29454</name>
</gene>
<comment type="caution">
    <text evidence="3">The sequence shown here is derived from an EMBL/GenBank/DDBJ whole genome shotgun (WGS) entry which is preliminary data.</text>
</comment>
<accession>A0AAD1YBM4</accession>
<sequence>MTKEWPCVLAILVMSVLSVASGIKCSSEEAANADPTSGSQTVYSYRHVGTKYSFIMGMKYSGTSNMVYIYEWASMNGTVVAGAAAIISKYDPTTNTFGFSKAIGTVLKNQENSFVLVEGSPDYIYLAAQLDGGVDGTIAIIKMDGDTSSLTIYDAYWSSSLNSLIKLEVDPSNSNVFHLLTNNLNVCKITFTPPSPPSAPTLQCVAISGLASGSTYMNKVSGNSYFLYSFYSYDMRFIKFDITTASAVASALDKNETTLNCPVSSCYYYYSPSYYDSSNSKIYIFFPYGYYWDSYFIIFDETNLAVDQMRYSSRHIHRPRDITKYTTPTGVEKLIIAVDLASEIGLMTYNYTNGAFELITITGYFFTSKIQITGDQIFLSSGRIPPKIISSAIDSINMLPGFESGLNSNLSFPIISNAASANFSSTSAITGVTANPIPTVNVNALTYATADLTQITIESSISDLVHNVDNYTFEIPVSTAGELTFNKTCSLNNVTEMRYEFKEVTGERFPNFLGEFTQEGKLEYNTKGKVEETFKKINPLAYKFNYVTYAQVSSGGDEPLGIQLITLNIVECKVEYCDVCTTGDPSKCDECETGYSLDANNACVRDPMSEDASLSSTSNKVASGFSTGVATSTALLNLSAPTAVWALANQLQILLTLVLTGAYLPTKIEDYISGQTFASFNFDFIPVFDIPVVKIPLEALDFNHTDIKMKTVGVVSGSSFVNNIGFLITILALIFCHMILSCLCRLRPTEDERCCRRCYRVTHSKFLRTMKWGIYIRLLLEAYMILMISSLAEFSFNREFSGSLFSTQNLCNIGSALVSLCLIIVCIIFLSKSIYYIKRKTKETDRDKHHFMEFYSGLKSANKARFYICFFMVKRTIIAVTVVYLKQVLPLWHTLVVILLLQFANQVYLHKVRPFEELQDNVIETLNEIYFTFFLIVQIQLQKKEDWEDQTATIMLFILTSNNFIVTIILLVFFCISCKRKCKAKSKEEKKKVIDLANPTGNDGVSLNLQQLQSQFRIGSSVNSISHLKHRSHLHFDSQKKPKLFNFNAPKKLDREELYKRNLNYNLKHMIEEKKKEEEDQF</sequence>
<feature type="transmembrane region" description="Helical" evidence="1">
    <location>
        <begin position="816"/>
        <end position="837"/>
    </location>
</feature>
<proteinExistence type="predicted"/>
<keyword evidence="4" id="KW-1185">Reference proteome</keyword>
<dbReference type="InterPro" id="IPR009030">
    <property type="entry name" value="Growth_fac_rcpt_cys_sf"/>
</dbReference>
<dbReference type="EMBL" id="CAMPGE010030303">
    <property type="protein sequence ID" value="CAI2387820.1"/>
    <property type="molecule type" value="Genomic_DNA"/>
</dbReference>
<evidence type="ECO:0008006" key="5">
    <source>
        <dbReference type="Google" id="ProtNLM"/>
    </source>
</evidence>
<dbReference type="AlphaFoldDB" id="A0AAD1YBM4"/>
<dbReference type="SUPFAM" id="SSF57184">
    <property type="entry name" value="Growth factor receptor domain"/>
    <property type="match status" value="1"/>
</dbReference>
<feature type="transmembrane region" description="Helical" evidence="1">
    <location>
        <begin position="774"/>
        <end position="796"/>
    </location>
</feature>
<feature type="transmembrane region" description="Helical" evidence="1">
    <location>
        <begin position="891"/>
        <end position="909"/>
    </location>
</feature>
<reference evidence="3" key="1">
    <citation type="submission" date="2023-07" db="EMBL/GenBank/DDBJ databases">
        <authorList>
            <consortium name="AG Swart"/>
            <person name="Singh M."/>
            <person name="Singh A."/>
            <person name="Seah K."/>
            <person name="Emmerich C."/>
        </authorList>
    </citation>
    <scope>NUCLEOTIDE SEQUENCE</scope>
    <source>
        <strain evidence="3">DP1</strain>
    </source>
</reference>
<organism evidence="3 4">
    <name type="scientific">Euplotes crassus</name>
    <dbReference type="NCBI Taxonomy" id="5936"/>
    <lineage>
        <taxon>Eukaryota</taxon>
        <taxon>Sar</taxon>
        <taxon>Alveolata</taxon>
        <taxon>Ciliophora</taxon>
        <taxon>Intramacronucleata</taxon>
        <taxon>Spirotrichea</taxon>
        <taxon>Hypotrichia</taxon>
        <taxon>Euplotida</taxon>
        <taxon>Euplotidae</taxon>
        <taxon>Moneuplotes</taxon>
    </lineage>
</organism>
<keyword evidence="1" id="KW-0812">Transmembrane</keyword>
<feature type="chain" id="PRO_5042267456" description="TRP C-terminal domain-containing protein" evidence="2">
    <location>
        <begin position="23"/>
        <end position="1082"/>
    </location>
</feature>
<feature type="transmembrane region" description="Helical" evidence="1">
    <location>
        <begin position="724"/>
        <end position="743"/>
    </location>
</feature>
<evidence type="ECO:0000256" key="1">
    <source>
        <dbReference type="SAM" id="Phobius"/>
    </source>
</evidence>
<keyword evidence="2" id="KW-0732">Signal</keyword>
<feature type="signal peptide" evidence="2">
    <location>
        <begin position="1"/>
        <end position="22"/>
    </location>
</feature>
<keyword evidence="1" id="KW-0472">Membrane</keyword>
<evidence type="ECO:0000256" key="2">
    <source>
        <dbReference type="SAM" id="SignalP"/>
    </source>
</evidence>
<keyword evidence="1" id="KW-1133">Transmembrane helix</keyword>
<evidence type="ECO:0000313" key="3">
    <source>
        <dbReference type="EMBL" id="CAI2387820.1"/>
    </source>
</evidence>